<accession>A0A454A705</accession>
<dbReference type="EMBL" id="CP000247">
    <property type="protein sequence ID" value="ABG70689.1"/>
    <property type="molecule type" value="Genomic_DNA"/>
</dbReference>
<reference evidence="1 2" key="1">
    <citation type="journal article" date="2006" name="Mol. Microbiol.">
        <title>Role of pathogenicity island-associated integrases in the genome plasticity of uropathogenic Escherichia coli strain 536.</title>
        <authorList>
            <person name="Hochhut B."/>
            <person name="Wilde C."/>
            <person name="Balling G."/>
            <person name="Middendorf B."/>
            <person name="Dobrindt U."/>
            <person name="Brzuszkiewicz E."/>
            <person name="Gottschalk G."/>
            <person name="Carniel E."/>
            <person name="Hacker J."/>
        </authorList>
    </citation>
    <scope>NUCLEOTIDE SEQUENCE [LARGE SCALE GENOMIC DNA]</scope>
    <source>
        <strain evidence="2">536 / UPEC</strain>
    </source>
</reference>
<organism evidence="1 2">
    <name type="scientific">Escherichia coli O6:K15:H31 (strain 536 / UPEC)</name>
    <dbReference type="NCBI Taxonomy" id="362663"/>
    <lineage>
        <taxon>Bacteria</taxon>
        <taxon>Pseudomonadati</taxon>
        <taxon>Pseudomonadota</taxon>
        <taxon>Gammaproteobacteria</taxon>
        <taxon>Enterobacterales</taxon>
        <taxon>Enterobacteriaceae</taxon>
        <taxon>Escherichia</taxon>
    </lineage>
</organism>
<dbReference type="AlphaFoldDB" id="A0A454A705"/>
<name>A0A454A705_ECOL5</name>
<dbReference type="Proteomes" id="UP000009182">
    <property type="component" value="Chromosome"/>
</dbReference>
<evidence type="ECO:0000313" key="1">
    <source>
        <dbReference type="EMBL" id="ABG70689.1"/>
    </source>
</evidence>
<sequence length="66" mass="8096">MYSRQLNAVEIWQFLDNKYEIVVYHFHYQMGLKNHISKLNKSHPICEYFCFCNSCSFHNILLFLYI</sequence>
<proteinExistence type="predicted"/>
<gene>
    <name evidence="1" type="ordered locus">ECP_2700</name>
</gene>
<dbReference type="KEGG" id="ecp:ECP_2700"/>
<protein>
    <submittedName>
        <fullName evidence="1">Uncharacterized protein</fullName>
    </submittedName>
</protein>
<evidence type="ECO:0000313" key="2">
    <source>
        <dbReference type="Proteomes" id="UP000009182"/>
    </source>
</evidence>